<feature type="transmembrane region" description="Helical" evidence="9">
    <location>
        <begin position="377"/>
        <end position="399"/>
    </location>
</feature>
<dbReference type="Proteomes" id="UP000283841">
    <property type="component" value="Unassembled WGS sequence"/>
</dbReference>
<evidence type="ECO:0000256" key="8">
    <source>
        <dbReference type="SAM" id="MobiDB-lite"/>
    </source>
</evidence>
<keyword evidence="12" id="KW-1185">Reference proteome</keyword>
<comment type="caution">
    <text evidence="11">The sequence shown here is derived from an EMBL/GenBank/DDBJ whole genome shotgun (WGS) entry which is preliminary data.</text>
</comment>
<feature type="transmembrane region" description="Helical" evidence="9">
    <location>
        <begin position="445"/>
        <end position="465"/>
    </location>
</feature>
<dbReference type="InterPro" id="IPR020846">
    <property type="entry name" value="MFS_dom"/>
</dbReference>
<dbReference type="AlphaFoldDB" id="A0A443HSC7"/>
<dbReference type="Gene3D" id="1.20.1250.20">
    <property type="entry name" value="MFS general substrate transporter like domains"/>
    <property type="match status" value="2"/>
</dbReference>
<dbReference type="FunFam" id="1.20.1250.20:FF:000386">
    <property type="entry name" value="MFS general substrate transporter"/>
    <property type="match status" value="1"/>
</dbReference>
<accession>A0A443HSC7</accession>
<dbReference type="GO" id="GO:0022857">
    <property type="term" value="F:transmembrane transporter activity"/>
    <property type="evidence" value="ECO:0007669"/>
    <property type="project" value="InterPro"/>
</dbReference>
<dbReference type="RefSeq" id="XP_028484356.1">
    <property type="nucleotide sequence ID" value="XM_028630888.1"/>
</dbReference>
<feature type="transmembrane region" description="Helical" evidence="9">
    <location>
        <begin position="280"/>
        <end position="303"/>
    </location>
</feature>
<dbReference type="Pfam" id="PF07690">
    <property type="entry name" value="MFS_1"/>
    <property type="match status" value="1"/>
</dbReference>
<keyword evidence="3" id="KW-1003">Cell membrane</keyword>
<evidence type="ECO:0000313" key="12">
    <source>
        <dbReference type="Proteomes" id="UP000283841"/>
    </source>
</evidence>
<comment type="subcellular location">
    <subcellularLocation>
        <location evidence="1">Cell membrane</location>
        <topology evidence="1">Multi-pass membrane protein</topology>
    </subcellularLocation>
</comment>
<feature type="region of interest" description="Disordered" evidence="8">
    <location>
        <begin position="1"/>
        <end position="23"/>
    </location>
</feature>
<proteinExistence type="inferred from homology"/>
<keyword evidence="2" id="KW-0813">Transport</keyword>
<name>A0A443HSC7_BYSSP</name>
<dbReference type="GeneID" id="39600165"/>
<sequence>MAEKRDSNESASQTQDSIPKGPKKTRFVSYLWDTFDKPPEERRLLSKLDAAIISFASIGYFVKSIDQYNINNAFVSGMQEDLSLYKNQLNYIQAAWTIGYMVGQVPSNIILSRTRPRYWLPSLEVIWSILSLSLSKCNKPYQFYVIRFFIGLAESGYYPGIQYTLGSWYRRDELGKRSCIFQICSALGQMVSGYLMAGVHHLAGVGGYKGWQWSFLINGAIAFPMALAGYFIIPDVPEITNSWFLTEKEISIAQERMRLEGRKPRGKYTKEKMKKIFSSWHIYLMSILYAAFNNGIALSQPVFQQYLRLSKNPKYSVAEINDYPTTTSAVQVVMTIVYAWLSDSLLRGSRWPPLIFGGIINIICYVSLAVWDIPTWWKWTCLIVAGASYGLGGLCMAWANEVCEDDSEERAITVASMNEIAYVFQSWLPLVVWQQVDAPEYRSGYITLCVSSVIMIATSFVIRMLSDRELSIKRMQQGQRNGSESCEQLQPYLEQFQSQENEKRSEFQESALELGSMRAGFSSSSTLALTSSARGRYYSSAASIADSSQTEIEMDAGQKRAN</sequence>
<evidence type="ECO:0000256" key="5">
    <source>
        <dbReference type="ARBA" id="ARBA00022989"/>
    </source>
</evidence>
<evidence type="ECO:0000256" key="9">
    <source>
        <dbReference type="SAM" id="Phobius"/>
    </source>
</evidence>
<keyword evidence="6 9" id="KW-0472">Membrane</keyword>
<feature type="transmembrane region" description="Helical" evidence="9">
    <location>
        <begin position="179"/>
        <end position="199"/>
    </location>
</feature>
<evidence type="ECO:0000256" key="6">
    <source>
        <dbReference type="ARBA" id="ARBA00023136"/>
    </source>
</evidence>
<feature type="transmembrane region" description="Helical" evidence="9">
    <location>
        <begin position="211"/>
        <end position="233"/>
    </location>
</feature>
<dbReference type="STRING" id="264951.A0A443HSC7"/>
<gene>
    <name evidence="11" type="ORF">C8Q69DRAFT_471181</name>
</gene>
<dbReference type="PANTHER" id="PTHR43791:SF39">
    <property type="entry name" value="TRANSPORTER LIZ1_SEO1, PUTATIVE (AFU_ORTHOLOGUE AFUA_3G00980)-RELATED"/>
    <property type="match status" value="1"/>
</dbReference>
<dbReference type="InterPro" id="IPR036259">
    <property type="entry name" value="MFS_trans_sf"/>
</dbReference>
<dbReference type="PANTHER" id="PTHR43791">
    <property type="entry name" value="PERMEASE-RELATED"/>
    <property type="match status" value="1"/>
</dbReference>
<feature type="transmembrane region" description="Helical" evidence="9">
    <location>
        <begin position="353"/>
        <end position="371"/>
    </location>
</feature>
<dbReference type="EMBL" id="RCNU01000007">
    <property type="protein sequence ID" value="RWQ94711.1"/>
    <property type="molecule type" value="Genomic_DNA"/>
</dbReference>
<keyword evidence="4 9" id="KW-0812">Transmembrane</keyword>
<evidence type="ECO:0000313" key="11">
    <source>
        <dbReference type="EMBL" id="RWQ94711.1"/>
    </source>
</evidence>
<comment type="similarity">
    <text evidence="7">Belongs to the major facilitator superfamily. Allantoate permease family.</text>
</comment>
<evidence type="ECO:0000256" key="4">
    <source>
        <dbReference type="ARBA" id="ARBA00022692"/>
    </source>
</evidence>
<evidence type="ECO:0000256" key="3">
    <source>
        <dbReference type="ARBA" id="ARBA00022475"/>
    </source>
</evidence>
<reference evidence="11 12" key="1">
    <citation type="journal article" date="2018" name="Front. Microbiol.">
        <title>Genomic and genetic insights into a cosmopolitan fungus, Paecilomyces variotii (Eurotiales).</title>
        <authorList>
            <person name="Urquhart A.S."/>
            <person name="Mondo S.J."/>
            <person name="Makela M.R."/>
            <person name="Hane J.K."/>
            <person name="Wiebenga A."/>
            <person name="He G."/>
            <person name="Mihaltcheva S."/>
            <person name="Pangilinan J."/>
            <person name="Lipzen A."/>
            <person name="Barry K."/>
            <person name="de Vries R.P."/>
            <person name="Grigoriev I.V."/>
            <person name="Idnurm A."/>
        </authorList>
    </citation>
    <scope>NUCLEOTIDE SEQUENCE [LARGE SCALE GENOMIC DNA]</scope>
    <source>
        <strain evidence="11 12">CBS 101075</strain>
    </source>
</reference>
<organism evidence="11 12">
    <name type="scientific">Byssochlamys spectabilis</name>
    <name type="common">Paecilomyces variotii</name>
    <dbReference type="NCBI Taxonomy" id="264951"/>
    <lineage>
        <taxon>Eukaryota</taxon>
        <taxon>Fungi</taxon>
        <taxon>Dikarya</taxon>
        <taxon>Ascomycota</taxon>
        <taxon>Pezizomycotina</taxon>
        <taxon>Eurotiomycetes</taxon>
        <taxon>Eurotiomycetidae</taxon>
        <taxon>Eurotiales</taxon>
        <taxon>Thermoascaceae</taxon>
        <taxon>Paecilomyces</taxon>
    </lineage>
</organism>
<dbReference type="SUPFAM" id="SSF103473">
    <property type="entry name" value="MFS general substrate transporter"/>
    <property type="match status" value="1"/>
</dbReference>
<dbReference type="FunFam" id="1.20.1250.20:FF:000065">
    <property type="entry name" value="Putative MFS pantothenate transporter"/>
    <property type="match status" value="1"/>
</dbReference>
<dbReference type="InterPro" id="IPR011701">
    <property type="entry name" value="MFS"/>
</dbReference>
<evidence type="ECO:0000259" key="10">
    <source>
        <dbReference type="PROSITE" id="PS50850"/>
    </source>
</evidence>
<feature type="transmembrane region" description="Helical" evidence="9">
    <location>
        <begin position="323"/>
        <end position="341"/>
    </location>
</feature>
<evidence type="ECO:0000256" key="2">
    <source>
        <dbReference type="ARBA" id="ARBA00022448"/>
    </source>
</evidence>
<feature type="domain" description="Major facilitator superfamily (MFS) profile" evidence="10">
    <location>
        <begin position="52"/>
        <end position="469"/>
    </location>
</feature>
<dbReference type="VEuPathDB" id="FungiDB:C8Q69DRAFT_471181"/>
<dbReference type="GO" id="GO:0005886">
    <property type="term" value="C:plasma membrane"/>
    <property type="evidence" value="ECO:0007669"/>
    <property type="project" value="UniProtKB-SubCell"/>
</dbReference>
<evidence type="ECO:0000256" key="7">
    <source>
        <dbReference type="ARBA" id="ARBA00037968"/>
    </source>
</evidence>
<evidence type="ECO:0000256" key="1">
    <source>
        <dbReference type="ARBA" id="ARBA00004651"/>
    </source>
</evidence>
<dbReference type="PROSITE" id="PS50850">
    <property type="entry name" value="MFS"/>
    <property type="match status" value="1"/>
</dbReference>
<feature type="transmembrane region" description="Helical" evidence="9">
    <location>
        <begin position="411"/>
        <end position="433"/>
    </location>
</feature>
<protein>
    <submittedName>
        <fullName evidence="11">Putative pantothenate transporter</fullName>
    </submittedName>
</protein>
<keyword evidence="5 9" id="KW-1133">Transmembrane helix</keyword>